<evidence type="ECO:0000259" key="11">
    <source>
        <dbReference type="Pfam" id="PF02355"/>
    </source>
</evidence>
<evidence type="ECO:0000256" key="3">
    <source>
        <dbReference type="ARBA" id="ARBA00022475"/>
    </source>
</evidence>
<dbReference type="InterPro" id="IPR005791">
    <property type="entry name" value="SecD"/>
</dbReference>
<dbReference type="Proteomes" id="UP001597277">
    <property type="component" value="Unassembled WGS sequence"/>
</dbReference>
<feature type="transmembrane region" description="Helical" evidence="9">
    <location>
        <begin position="525"/>
        <end position="546"/>
    </location>
</feature>
<name>A0ABW4L8M6_9MICO</name>
<dbReference type="InterPro" id="IPR048634">
    <property type="entry name" value="SecD_SecF_C"/>
</dbReference>
<dbReference type="PANTHER" id="PTHR30081">
    <property type="entry name" value="PROTEIN-EXPORT MEMBRANE PROTEIN SEC"/>
    <property type="match status" value="1"/>
</dbReference>
<evidence type="ECO:0000256" key="8">
    <source>
        <dbReference type="ARBA" id="ARBA00023136"/>
    </source>
</evidence>
<dbReference type="InterPro" id="IPR048631">
    <property type="entry name" value="SecD_1st"/>
</dbReference>
<feature type="transmembrane region" description="Helical" evidence="9">
    <location>
        <begin position="415"/>
        <end position="439"/>
    </location>
</feature>
<dbReference type="PANTHER" id="PTHR30081:SF1">
    <property type="entry name" value="PROTEIN TRANSLOCASE SUBUNIT SECD"/>
    <property type="match status" value="1"/>
</dbReference>
<feature type="compositionally biased region" description="Basic and acidic residues" evidence="10">
    <location>
        <begin position="182"/>
        <end position="191"/>
    </location>
</feature>
<keyword evidence="15" id="KW-1185">Reference proteome</keyword>
<evidence type="ECO:0000256" key="1">
    <source>
        <dbReference type="ARBA" id="ARBA00004651"/>
    </source>
</evidence>
<comment type="similarity">
    <text evidence="9">Belongs to the SecD/SecF family. SecD subfamily.</text>
</comment>
<feature type="transmembrane region" description="Helical" evidence="9">
    <location>
        <begin position="445"/>
        <end position="466"/>
    </location>
</feature>
<evidence type="ECO:0000259" key="12">
    <source>
        <dbReference type="Pfam" id="PF21760"/>
    </source>
</evidence>
<evidence type="ECO:0000259" key="13">
    <source>
        <dbReference type="Pfam" id="PF22599"/>
    </source>
</evidence>
<protein>
    <recommendedName>
        <fullName evidence="9">Protein translocase subunit SecD</fullName>
    </recommendedName>
</protein>
<dbReference type="NCBIfam" id="TIGR00916">
    <property type="entry name" value="2A0604s01"/>
    <property type="match status" value="1"/>
</dbReference>
<feature type="compositionally biased region" description="Basic and acidic residues" evidence="10">
    <location>
        <begin position="644"/>
        <end position="678"/>
    </location>
</feature>
<evidence type="ECO:0000256" key="10">
    <source>
        <dbReference type="SAM" id="MobiDB-lite"/>
    </source>
</evidence>
<feature type="domain" description="Protein export membrane protein SecD/SecF C-terminal" evidence="11">
    <location>
        <begin position="370"/>
        <end position="535"/>
    </location>
</feature>
<dbReference type="Gene3D" id="3.30.70.3220">
    <property type="match status" value="1"/>
</dbReference>
<feature type="transmembrane region" description="Helical" evidence="9">
    <location>
        <begin position="388"/>
        <end position="408"/>
    </location>
</feature>
<organism evidence="14 15">
    <name type="scientific">Georgenia deserti</name>
    <dbReference type="NCBI Taxonomy" id="2093781"/>
    <lineage>
        <taxon>Bacteria</taxon>
        <taxon>Bacillati</taxon>
        <taxon>Actinomycetota</taxon>
        <taxon>Actinomycetes</taxon>
        <taxon>Micrococcales</taxon>
        <taxon>Bogoriellaceae</taxon>
        <taxon>Georgenia</taxon>
    </lineage>
</organism>
<dbReference type="Pfam" id="PF21760">
    <property type="entry name" value="SecD_1st"/>
    <property type="match status" value="1"/>
</dbReference>
<keyword evidence="8 9" id="KW-0472">Membrane</keyword>
<dbReference type="EMBL" id="JBHUEE010000008">
    <property type="protein sequence ID" value="MFD1719158.1"/>
    <property type="molecule type" value="Genomic_DNA"/>
</dbReference>
<feature type="domain" description="Protein translocase subunit SecDF P1" evidence="12">
    <location>
        <begin position="72"/>
        <end position="127"/>
    </location>
</feature>
<keyword evidence="3 9" id="KW-1003">Cell membrane</keyword>
<keyword evidence="2 9" id="KW-0813">Transport</keyword>
<feature type="region of interest" description="Disordered" evidence="10">
    <location>
        <begin position="129"/>
        <end position="214"/>
    </location>
</feature>
<feature type="compositionally biased region" description="Low complexity" evidence="10">
    <location>
        <begin position="595"/>
        <end position="627"/>
    </location>
</feature>
<feature type="transmembrane region" description="Helical" evidence="9">
    <location>
        <begin position="499"/>
        <end position="519"/>
    </location>
</feature>
<evidence type="ECO:0000256" key="6">
    <source>
        <dbReference type="ARBA" id="ARBA00022989"/>
    </source>
</evidence>
<sequence length="717" mass="75239">MASRPQRDRPGRTLIMLVVVVAALFGSLVVGSRTTDEASLTPKLALDLEGGTQLILTPRTTDGSEITDEDIGQAISIMRQRVDASGVAEAEITSQGSNNIVVGLPGSPDDETIALVGQSANLAFRPVLTAGGASPIDPQAWDEQQEQQQGQDGQGEDEQGQSDQDGEGSDQSGEQAPPSQEEIERAAREASDSDGDGELSDQPAAEPQNSSDMNWITEQVSYDYFVLDCADPANRGAGEQDAPGQPIVACSQDGSQKFILGPTALTGEHLTSASSGQEVNQQGMSTGRWAVNLQFDDTGADVFGRFSERLLNMQPPQNQFAIVLDGLVISNAQMNSAIYDGRAQITGDSFTAETSATLANQLNFGSLPIDFEIQSQEQISATLGTEQLSRGILAGLIGAGLVVIYMLWQYRGLGLLSVASLVLAGVITYGAIALMSWLVGYRLSLPGVVGLIVAVGITADSFIVYFERIRDEVREGRTLAAAVDHGWPRARRTILASDVVNFTAAAVLYLLAVGGVQGFAFTLGLVTIVDLVVVLGFTHPVMLLLVRTRFFGGGHKLSGLEPESLGATSATYRGRGQFRRSQPARRPAPERELVGARSAATAGGAGAAAPAEGISTEAASPASAASPDEADRPAREPLPPAVDEDGRRLTIAERRARQRKRAAEAARANDGDSADRPAGEPPDAAPETTASDTAPGTSADAESDKPSGEASDEDGER</sequence>
<dbReference type="Pfam" id="PF22599">
    <property type="entry name" value="SecDF_P1_head"/>
    <property type="match status" value="1"/>
</dbReference>
<comment type="caution">
    <text evidence="9">Lacks conserved residue(s) required for the propagation of feature annotation.</text>
</comment>
<comment type="function">
    <text evidence="9">Part of the Sec protein translocase complex. Interacts with the SecYEG preprotein conducting channel. SecDF uses the proton motive force (PMF) to complete protein translocation after the ATP-dependent function of SecA.</text>
</comment>
<proteinExistence type="inferred from homology"/>
<reference evidence="15" key="1">
    <citation type="journal article" date="2019" name="Int. J. Syst. Evol. Microbiol.">
        <title>The Global Catalogue of Microorganisms (GCM) 10K type strain sequencing project: providing services to taxonomists for standard genome sequencing and annotation.</title>
        <authorList>
            <consortium name="The Broad Institute Genomics Platform"/>
            <consortium name="The Broad Institute Genome Sequencing Center for Infectious Disease"/>
            <person name="Wu L."/>
            <person name="Ma J."/>
        </authorList>
    </citation>
    <scope>NUCLEOTIDE SEQUENCE [LARGE SCALE GENOMIC DNA]</scope>
    <source>
        <strain evidence="15">JCM 17130</strain>
    </source>
</reference>
<dbReference type="Gene3D" id="3.30.1360.200">
    <property type="match status" value="1"/>
</dbReference>
<evidence type="ECO:0000256" key="2">
    <source>
        <dbReference type="ARBA" id="ARBA00022448"/>
    </source>
</evidence>
<feature type="domain" description="SecDF P1 head subdomain" evidence="13">
    <location>
        <begin position="253"/>
        <end position="369"/>
    </location>
</feature>
<keyword evidence="5 9" id="KW-0653">Protein transport</keyword>
<dbReference type="SUPFAM" id="SSF82866">
    <property type="entry name" value="Multidrug efflux transporter AcrB transmembrane domain"/>
    <property type="match status" value="1"/>
</dbReference>
<evidence type="ECO:0000313" key="15">
    <source>
        <dbReference type="Proteomes" id="UP001597277"/>
    </source>
</evidence>
<evidence type="ECO:0000256" key="9">
    <source>
        <dbReference type="HAMAP-Rule" id="MF_01463"/>
    </source>
</evidence>
<gene>
    <name evidence="9 14" type="primary">secD</name>
    <name evidence="14" type="ORF">ACFSE6_15050</name>
</gene>
<evidence type="ECO:0000256" key="4">
    <source>
        <dbReference type="ARBA" id="ARBA00022692"/>
    </source>
</evidence>
<comment type="caution">
    <text evidence="14">The sequence shown here is derived from an EMBL/GenBank/DDBJ whole genome shotgun (WGS) entry which is preliminary data.</text>
</comment>
<comment type="subcellular location">
    <subcellularLocation>
        <location evidence="1 9">Cell membrane</location>
        <topology evidence="1 9">Multi-pass membrane protein</topology>
    </subcellularLocation>
</comment>
<accession>A0ABW4L8M6</accession>
<dbReference type="InterPro" id="IPR055344">
    <property type="entry name" value="SecD_SecF_C_bact"/>
</dbReference>
<dbReference type="InterPro" id="IPR022813">
    <property type="entry name" value="SecD/SecF_arch_bac"/>
</dbReference>
<dbReference type="InterPro" id="IPR054384">
    <property type="entry name" value="SecDF_P1_head"/>
</dbReference>
<keyword evidence="6 9" id="KW-1133">Transmembrane helix</keyword>
<evidence type="ECO:0000313" key="14">
    <source>
        <dbReference type="EMBL" id="MFD1719158.1"/>
    </source>
</evidence>
<feature type="region of interest" description="Disordered" evidence="10">
    <location>
        <begin position="568"/>
        <end position="717"/>
    </location>
</feature>
<dbReference type="NCBIfam" id="TIGR01129">
    <property type="entry name" value="secD"/>
    <property type="match status" value="1"/>
</dbReference>
<dbReference type="RefSeq" id="WP_388008869.1">
    <property type="nucleotide sequence ID" value="NZ_JBHUEE010000008.1"/>
</dbReference>
<keyword evidence="7 9" id="KW-0811">Translocation</keyword>
<evidence type="ECO:0000256" key="5">
    <source>
        <dbReference type="ARBA" id="ARBA00022927"/>
    </source>
</evidence>
<comment type="subunit">
    <text evidence="9">Forms a complex with SecF. Part of the essential Sec protein translocation apparatus which comprises SecA, SecYEG and auxiliary proteins SecDF. Other proteins may also be involved.</text>
</comment>
<evidence type="ECO:0000256" key="7">
    <source>
        <dbReference type="ARBA" id="ARBA00023010"/>
    </source>
</evidence>
<dbReference type="HAMAP" id="MF_01463_B">
    <property type="entry name" value="SecD_B"/>
    <property type="match status" value="1"/>
</dbReference>
<feature type="compositionally biased region" description="Acidic residues" evidence="10">
    <location>
        <begin position="154"/>
        <end position="168"/>
    </location>
</feature>
<keyword evidence="4 9" id="KW-0812">Transmembrane</keyword>
<dbReference type="Pfam" id="PF02355">
    <property type="entry name" value="SecD_SecF_C"/>
    <property type="match status" value="1"/>
</dbReference>